<dbReference type="AlphaFoldDB" id="A0A1L9RIZ7"/>
<feature type="compositionally biased region" description="Acidic residues" evidence="5">
    <location>
        <begin position="259"/>
        <end position="270"/>
    </location>
</feature>
<dbReference type="STRING" id="1073089.A0A1L9RIZ7"/>
<accession>A0A1L9RIZ7</accession>
<feature type="transmembrane region" description="Helical" evidence="6">
    <location>
        <begin position="478"/>
        <end position="502"/>
    </location>
</feature>
<dbReference type="EMBL" id="KV878212">
    <property type="protein sequence ID" value="OJJ34828.1"/>
    <property type="molecule type" value="Genomic_DNA"/>
</dbReference>
<feature type="transmembrane region" description="Helical" evidence="6">
    <location>
        <begin position="553"/>
        <end position="572"/>
    </location>
</feature>
<gene>
    <name evidence="7" type="ORF">ASPWEDRAFT_39924</name>
</gene>
<feature type="transmembrane region" description="Helical" evidence="6">
    <location>
        <begin position="42"/>
        <end position="67"/>
    </location>
</feature>
<dbReference type="GO" id="GO:0005783">
    <property type="term" value="C:endoplasmic reticulum"/>
    <property type="evidence" value="ECO:0007669"/>
    <property type="project" value="TreeGrafter"/>
</dbReference>
<feature type="region of interest" description="Disordered" evidence="5">
    <location>
        <begin position="222"/>
        <end position="312"/>
    </location>
</feature>
<keyword evidence="2 6" id="KW-0812">Transmembrane</keyword>
<evidence type="ECO:0000313" key="7">
    <source>
        <dbReference type="EMBL" id="OJJ34828.1"/>
    </source>
</evidence>
<keyword evidence="8" id="KW-1185">Reference proteome</keyword>
<dbReference type="Pfam" id="PF03547">
    <property type="entry name" value="Mem_trans"/>
    <property type="match status" value="1"/>
</dbReference>
<evidence type="ECO:0000256" key="6">
    <source>
        <dbReference type="SAM" id="Phobius"/>
    </source>
</evidence>
<evidence type="ECO:0000256" key="1">
    <source>
        <dbReference type="ARBA" id="ARBA00004141"/>
    </source>
</evidence>
<dbReference type="VEuPathDB" id="FungiDB:ASPWEDRAFT_39924"/>
<evidence type="ECO:0000256" key="2">
    <source>
        <dbReference type="ARBA" id="ARBA00022692"/>
    </source>
</evidence>
<comment type="subcellular location">
    <subcellularLocation>
        <location evidence="1">Membrane</location>
        <topology evidence="1">Multi-pass membrane protein</topology>
    </subcellularLocation>
</comment>
<dbReference type="Proteomes" id="UP000184383">
    <property type="component" value="Unassembled WGS sequence"/>
</dbReference>
<organism evidence="7 8">
    <name type="scientific">Aspergillus wentii DTO 134E9</name>
    <dbReference type="NCBI Taxonomy" id="1073089"/>
    <lineage>
        <taxon>Eukaryota</taxon>
        <taxon>Fungi</taxon>
        <taxon>Dikarya</taxon>
        <taxon>Ascomycota</taxon>
        <taxon>Pezizomycotina</taxon>
        <taxon>Eurotiomycetes</taxon>
        <taxon>Eurotiomycetidae</taxon>
        <taxon>Eurotiales</taxon>
        <taxon>Aspergillaceae</taxon>
        <taxon>Aspergillus</taxon>
        <taxon>Aspergillus subgen. Cremei</taxon>
    </lineage>
</organism>
<dbReference type="PANTHER" id="PTHR31794:SF2">
    <property type="entry name" value="AUXIN EFFLUX TRANSPORTER FAMILY PROTEIN (EUROFUNG)"/>
    <property type="match status" value="1"/>
</dbReference>
<name>A0A1L9RIZ7_ASPWE</name>
<evidence type="ECO:0000256" key="4">
    <source>
        <dbReference type="ARBA" id="ARBA00023136"/>
    </source>
</evidence>
<dbReference type="OrthoDB" id="2499604at2759"/>
<proteinExistence type="predicted"/>
<evidence type="ECO:0000256" key="3">
    <source>
        <dbReference type="ARBA" id="ARBA00022989"/>
    </source>
</evidence>
<keyword evidence="3 6" id="KW-1133">Transmembrane helix</keyword>
<sequence length="576" mass="64106">MAIFTSPRSFHNGHTLVSRQLLTQSQLGVNTVGANAHNHPSFFHLVLLVFEAVLEVICVSLPGYIAARQGMFDADAQKLVANLNIMVFTPCLIFTKLGSQLTAEKLTDLAIIPVIFIIQTFVSYICSVGVSKCFRFKKRPANFVTAMGVFGNSNSLPISLVMSLSQTLKGLHWARVPNDNDDEVAARGILYLLIFQQLGQLVRWSWGYHVLLAPRERYIEEAEGETGVSRIEQGQARYSDNPDQTDPDEPLVRTRSEEDLCNELPGDDSEFTSGEQTPVMPRSLSYSKLPASEDDEENPDHLPSVIADPPRGPFLPRQSSRGDILCFPNVEVRAEEFHRKRGPLQRFNIGVHRFGKRLARSWKRRTESTFKKLPNWLQKTISAISRGTGKFVHGVWDFMNPPLWAMLVSIMVASIPSLQHLFFDEGTFLSNSVTRAVNQNGQVAVPLILVVLGANLARNTIPEDAAEHMEHPKEERNLIVASLVARMLLPTIIMAPVLALLAKYVPISILDDPIFIIVCFLLTGAPSALQLAQICQINNVYIGAMSKVLFQSYVVWILPSTLILVMGALEVLEWAA</sequence>
<evidence type="ECO:0000313" key="8">
    <source>
        <dbReference type="Proteomes" id="UP000184383"/>
    </source>
</evidence>
<keyword evidence="4 6" id="KW-0472">Membrane</keyword>
<dbReference type="GeneID" id="63751061"/>
<feature type="transmembrane region" description="Helical" evidence="6">
    <location>
        <begin position="109"/>
        <end position="130"/>
    </location>
</feature>
<reference evidence="8" key="1">
    <citation type="journal article" date="2017" name="Genome Biol.">
        <title>Comparative genomics reveals high biological diversity and specific adaptations in the industrially and medically important fungal genus Aspergillus.</title>
        <authorList>
            <person name="de Vries R.P."/>
            <person name="Riley R."/>
            <person name="Wiebenga A."/>
            <person name="Aguilar-Osorio G."/>
            <person name="Amillis S."/>
            <person name="Uchima C.A."/>
            <person name="Anderluh G."/>
            <person name="Asadollahi M."/>
            <person name="Askin M."/>
            <person name="Barry K."/>
            <person name="Battaglia E."/>
            <person name="Bayram O."/>
            <person name="Benocci T."/>
            <person name="Braus-Stromeyer S.A."/>
            <person name="Caldana C."/>
            <person name="Canovas D."/>
            <person name="Cerqueira G.C."/>
            <person name="Chen F."/>
            <person name="Chen W."/>
            <person name="Choi C."/>
            <person name="Clum A."/>
            <person name="Dos Santos R.A."/>
            <person name="Damasio A.R."/>
            <person name="Diallinas G."/>
            <person name="Emri T."/>
            <person name="Fekete E."/>
            <person name="Flipphi M."/>
            <person name="Freyberg S."/>
            <person name="Gallo A."/>
            <person name="Gournas C."/>
            <person name="Habgood R."/>
            <person name="Hainaut M."/>
            <person name="Harispe M.L."/>
            <person name="Henrissat B."/>
            <person name="Hilden K.S."/>
            <person name="Hope R."/>
            <person name="Hossain A."/>
            <person name="Karabika E."/>
            <person name="Karaffa L."/>
            <person name="Karanyi Z."/>
            <person name="Krasevec N."/>
            <person name="Kuo A."/>
            <person name="Kusch H."/>
            <person name="LaButti K."/>
            <person name="Lagendijk E.L."/>
            <person name="Lapidus A."/>
            <person name="Levasseur A."/>
            <person name="Lindquist E."/>
            <person name="Lipzen A."/>
            <person name="Logrieco A.F."/>
            <person name="MacCabe A."/>
            <person name="Maekelae M.R."/>
            <person name="Malavazi I."/>
            <person name="Melin P."/>
            <person name="Meyer V."/>
            <person name="Mielnichuk N."/>
            <person name="Miskei M."/>
            <person name="Molnar A.P."/>
            <person name="Mule G."/>
            <person name="Ngan C.Y."/>
            <person name="Orejas M."/>
            <person name="Orosz E."/>
            <person name="Ouedraogo J.P."/>
            <person name="Overkamp K.M."/>
            <person name="Park H.-S."/>
            <person name="Perrone G."/>
            <person name="Piumi F."/>
            <person name="Punt P.J."/>
            <person name="Ram A.F."/>
            <person name="Ramon A."/>
            <person name="Rauscher S."/>
            <person name="Record E."/>
            <person name="Riano-Pachon D.M."/>
            <person name="Robert V."/>
            <person name="Roehrig J."/>
            <person name="Ruller R."/>
            <person name="Salamov A."/>
            <person name="Salih N.S."/>
            <person name="Samson R.A."/>
            <person name="Sandor E."/>
            <person name="Sanguinetti M."/>
            <person name="Schuetze T."/>
            <person name="Sepcic K."/>
            <person name="Shelest E."/>
            <person name="Sherlock G."/>
            <person name="Sophianopoulou V."/>
            <person name="Squina F.M."/>
            <person name="Sun H."/>
            <person name="Susca A."/>
            <person name="Todd R.B."/>
            <person name="Tsang A."/>
            <person name="Unkles S.E."/>
            <person name="van de Wiele N."/>
            <person name="van Rossen-Uffink D."/>
            <person name="Oliveira J.V."/>
            <person name="Vesth T.C."/>
            <person name="Visser J."/>
            <person name="Yu J.-H."/>
            <person name="Zhou M."/>
            <person name="Andersen M.R."/>
            <person name="Archer D.B."/>
            <person name="Baker S.E."/>
            <person name="Benoit I."/>
            <person name="Brakhage A.A."/>
            <person name="Braus G.H."/>
            <person name="Fischer R."/>
            <person name="Frisvad J.C."/>
            <person name="Goldman G.H."/>
            <person name="Houbraken J."/>
            <person name="Oakley B."/>
            <person name="Pocsi I."/>
            <person name="Scazzocchio C."/>
            <person name="Seiboth B."/>
            <person name="vanKuyk P.A."/>
            <person name="Wortman J."/>
            <person name="Dyer P.S."/>
            <person name="Grigoriev I.V."/>
        </authorList>
    </citation>
    <scope>NUCLEOTIDE SEQUENCE [LARGE SCALE GENOMIC DNA]</scope>
    <source>
        <strain evidence="8">DTO 134E9</strain>
    </source>
</reference>
<evidence type="ECO:0000256" key="5">
    <source>
        <dbReference type="SAM" id="MobiDB-lite"/>
    </source>
</evidence>
<dbReference type="GO" id="GO:0055085">
    <property type="term" value="P:transmembrane transport"/>
    <property type="evidence" value="ECO:0007669"/>
    <property type="project" value="InterPro"/>
</dbReference>
<dbReference type="InterPro" id="IPR004776">
    <property type="entry name" value="Mem_transp_PIN-like"/>
</dbReference>
<feature type="transmembrane region" description="Helical" evidence="6">
    <location>
        <begin position="79"/>
        <end position="97"/>
    </location>
</feature>
<feature type="transmembrane region" description="Helical" evidence="6">
    <location>
        <begin position="514"/>
        <end position="532"/>
    </location>
</feature>
<dbReference type="PANTHER" id="PTHR31794">
    <property type="entry name" value="AUXIN EFFLUX TRANSPORTER FAMILY PROTEIN (EUROFUNG)"/>
    <property type="match status" value="1"/>
</dbReference>
<evidence type="ECO:0008006" key="9">
    <source>
        <dbReference type="Google" id="ProtNLM"/>
    </source>
</evidence>
<protein>
    <recommendedName>
        <fullName evidence="9">Auxin efflux carrier</fullName>
    </recommendedName>
</protein>
<dbReference type="GO" id="GO:0016020">
    <property type="term" value="C:membrane"/>
    <property type="evidence" value="ECO:0007669"/>
    <property type="project" value="UniProtKB-SubCell"/>
</dbReference>
<dbReference type="RefSeq" id="XP_040688504.1">
    <property type="nucleotide sequence ID" value="XM_040835213.1"/>
</dbReference>